<dbReference type="Proteomes" id="UP000494040">
    <property type="component" value="Unassembled WGS sequence"/>
</dbReference>
<evidence type="ECO:0000256" key="4">
    <source>
        <dbReference type="ARBA" id="ARBA00022692"/>
    </source>
</evidence>
<feature type="transmembrane region" description="Helical" evidence="8">
    <location>
        <begin position="558"/>
        <end position="579"/>
    </location>
</feature>
<feature type="transmembrane region" description="Helical" evidence="8">
    <location>
        <begin position="514"/>
        <end position="535"/>
    </location>
</feature>
<keyword evidence="12" id="KW-1185">Reference proteome</keyword>
<dbReference type="GO" id="GO:0005886">
    <property type="term" value="C:plasma membrane"/>
    <property type="evidence" value="ECO:0007669"/>
    <property type="project" value="UniProtKB-SubCell"/>
</dbReference>
<dbReference type="GO" id="GO:0046983">
    <property type="term" value="F:protein dimerization activity"/>
    <property type="evidence" value="ECO:0007669"/>
    <property type="project" value="InterPro"/>
</dbReference>
<evidence type="ECO:0000259" key="9">
    <source>
        <dbReference type="Pfam" id="PF04547"/>
    </source>
</evidence>
<evidence type="ECO:0000256" key="8">
    <source>
        <dbReference type="RuleBase" id="RU280814"/>
    </source>
</evidence>
<dbReference type="Pfam" id="PF16178">
    <property type="entry name" value="Anoct_dimer"/>
    <property type="match status" value="2"/>
</dbReference>
<proteinExistence type="inferred from homology"/>
<sequence length="1727" mass="200654">MQEGGMSLKKCRRYGERFELTGADSKNYGSFGDQDRQIILQTTEDEDSDSFALREFSSISTTKQILFKDGKSKVDFVIVYETVSNNSSQSGLNDKKYSKHEQYRERFMATLRNAGLEMEEEIVSSSNRKLVYFIKIHAKWPTLCHYAEQLNMRAPLQINQEQHELYPRPSMNWSADILHKIRLPNIMDQDVPNEPKHYYTCPFRNSKIDRFLGHENHESFFSDTQRSRIVYEILSTAVFGKKKKGEIGIGRLIEEGVFSSAFPLHDGSYEVKGNIHKDLMNRRQVLYQYWARWGCWYKYQPLDHIREYFGEKIAIYFAWLGFYTGWLLPAAIVGVLVFLYGIATMHSNKIAKEVCESHGSFLMCPLCDENIGCKYWDLSDICGYAKLAYLFDHPLTVFYAVFVSFWAVTFLEYWKRKSASLAHHWDCMGFQDEIERPRPEFAAKAPFQERNPVTGIQEPSFPKSQRHKRVAAGIGIIFIMIALVIIFIVAVIIYRVLVSIPLFQNATFRSQAQAIANMSGAVVNLFIIMGMSRVYENLAYRLTSWEMHRTQTEFDDNLTFKVFLFQFVNFYSSIFYIAFFKGRFVGYPGNYTLILRLRNEDCSAGGCLIELSQQLAVIMIGKQMINNAQEILLPKFKAWWHNRKVKLTKKKKRLRWEEDYQLVDNEGLFEEYLEMVLQFGFITIFVAAFPLAPLFALLNNWVEIRLDAQKFVCETRRTVAERAENIGIWFTILNMLAHLAVISNGFLIAFTSEFLPKIVYQYDYDWNLEGYINFTLAFSPNGTLKQRCRYRGLRDNEGNLTPFFWRLLAVQLSFVIVFEHVVFGICRLIDVMVPDIPESLELKIKRERFLAKQALQDSDTIMKVAAGIEDMEERERSRKMVLDLTAELGSDNDAQPQPGSSNISVVNRSEQTINENSQSPELNPPRKSYTMRVEATVMFRDGHKKIDYIIVYEETPKVQGSKKSTKADNREAFLSKLENLGLSLEKERVSVSEKTICFVKIFAEWSVLCHVAEYLSMRAPLMVKDDTPQTFLGKVFCHCFRNNAPNKPVQFYTTIFRAEKIDSFLGSDNQNTFFKETQRIRVVDEIVRTLIYGNKKKYEIGLDRLIKEKAISAGYPPHDGPYLADLKSDRSIWNKRQILYYYWARWKCFFTLQPTEHIREYFGEKVTLYFEWLGFYTVWLVPASLVGICSFMYGFIASKNNKIIQEACDSTSFLMCPGCDENSGCSYWELSSTCFYTYLSVFFDNHVTVIYCIFISIWAIIFLEFWKRKSASLAHEWNCLGYVSDVEMPMANFIVKAIDVEKNPVTGAWQPAFPKSISTFRVVIGFVLLYVMIIMMIILLIGVGIFCNLISKSLRHIGVNNSLIRMTSALTEHFLGIICILAAGKLYTWMAYHLTKWEMHRTQTQFDNHYIFKVFLFQCINYYSPLIYTGFFKGKFVGYPGNYLTVAGMRLEECSNGGCFVDLTIQFVVFVVGKQIITNGLEILTPVITKPWTKLQVRFSGNTWDQDFQLENHPKLYDEYFEMVMQYGFITIFSAAFPLIPAFALLNNLFQIRINAQKFLCYSRRPIPHWAESLGIWVHILQFLSYVAVVSNAVLIAFTSDFIPRLVYQYDNSGCLKGYVNFTLAYSPKGSLTKECRYQDFRDRNGFKTVFYWRILAMRFLFIIIFEHFVFGILYLTKRLIRDIPKKVELKMKREQFLGKLALQKTGAKVLNQTAMGNERESVPYET</sequence>
<feature type="transmembrane region" description="Helical" evidence="8">
    <location>
        <begin position="1173"/>
        <end position="1196"/>
    </location>
</feature>
<feature type="domain" description="Anoctamin dimerisation" evidence="10">
    <location>
        <begin position="938"/>
        <end position="1154"/>
    </location>
</feature>
<feature type="transmembrane region" description="Helical" evidence="8">
    <location>
        <begin position="1527"/>
        <end position="1550"/>
    </location>
</feature>
<dbReference type="RefSeq" id="XP_024086455.1">
    <property type="nucleotide sequence ID" value="XM_024230687.1"/>
</dbReference>
<feature type="transmembrane region" description="Helical" evidence="8">
    <location>
        <begin position="313"/>
        <end position="343"/>
    </location>
</feature>
<comment type="similarity">
    <text evidence="2 8">Belongs to the anoctamin family.</text>
</comment>
<feature type="transmembrane region" description="Helical" evidence="8">
    <location>
        <begin position="726"/>
        <end position="750"/>
    </location>
</feature>
<keyword evidence="3" id="KW-1003">Cell membrane</keyword>
<evidence type="ECO:0000313" key="11">
    <source>
        <dbReference type="EnsemblMetazoa" id="XP_024086455.1"/>
    </source>
</evidence>
<reference evidence="11" key="1">
    <citation type="submission" date="2022-01" db="UniProtKB">
        <authorList>
            <consortium name="EnsemblMetazoa"/>
        </authorList>
    </citation>
    <scope>IDENTIFICATION</scope>
</reference>
<evidence type="ECO:0000256" key="6">
    <source>
        <dbReference type="ARBA" id="ARBA00023136"/>
    </source>
</evidence>
<dbReference type="InterPro" id="IPR007632">
    <property type="entry name" value="Anoctamin"/>
</dbReference>
<feature type="transmembrane region" description="Helical" evidence="8">
    <location>
        <begin position="675"/>
        <end position="698"/>
    </location>
</feature>
<evidence type="ECO:0000259" key="10">
    <source>
        <dbReference type="Pfam" id="PF16178"/>
    </source>
</evidence>
<organism evidence="11 12">
    <name type="scientific">Cimex lectularius</name>
    <name type="common">Bed bug</name>
    <name type="synonym">Acanthia lectularia</name>
    <dbReference type="NCBI Taxonomy" id="79782"/>
    <lineage>
        <taxon>Eukaryota</taxon>
        <taxon>Metazoa</taxon>
        <taxon>Ecdysozoa</taxon>
        <taxon>Arthropoda</taxon>
        <taxon>Hexapoda</taxon>
        <taxon>Insecta</taxon>
        <taxon>Pterygota</taxon>
        <taxon>Neoptera</taxon>
        <taxon>Paraneoptera</taxon>
        <taxon>Hemiptera</taxon>
        <taxon>Heteroptera</taxon>
        <taxon>Panheteroptera</taxon>
        <taxon>Cimicomorpha</taxon>
        <taxon>Cimicidae</taxon>
        <taxon>Cimex</taxon>
    </lineage>
</organism>
<dbReference type="GeneID" id="106670115"/>
<feature type="transmembrane region" description="Helical" evidence="8">
    <location>
        <begin position="1410"/>
        <end position="1431"/>
    </location>
</feature>
<dbReference type="PANTHER" id="PTHR12308:SF87">
    <property type="entry name" value="ANOCTAMIN"/>
    <property type="match status" value="1"/>
</dbReference>
<feature type="transmembrane region" description="Helical" evidence="8">
    <location>
        <begin position="470"/>
        <end position="494"/>
    </location>
</feature>
<feature type="domain" description="Anoctamin transmembrane" evidence="9">
    <location>
        <begin position="305"/>
        <end position="847"/>
    </location>
</feature>
<evidence type="ECO:0000256" key="7">
    <source>
        <dbReference type="ARBA" id="ARBA00023180"/>
    </source>
</evidence>
<feature type="domain" description="Anoctamin transmembrane" evidence="9">
    <location>
        <begin position="1158"/>
        <end position="1695"/>
    </location>
</feature>
<keyword evidence="4 8" id="KW-0812">Transmembrane</keyword>
<evidence type="ECO:0000256" key="2">
    <source>
        <dbReference type="ARBA" id="ARBA00009671"/>
    </source>
</evidence>
<feature type="transmembrane region" description="Helical" evidence="8">
    <location>
        <begin position="1651"/>
        <end position="1677"/>
    </location>
</feature>
<dbReference type="InterPro" id="IPR032394">
    <property type="entry name" value="Anoct_dimer"/>
</dbReference>
<keyword evidence="6 8" id="KW-0472">Membrane</keyword>
<dbReference type="EnsemblMetazoa" id="XM_024230687.1">
    <property type="protein sequence ID" value="XP_024086455.1"/>
    <property type="gene ID" value="LOC106670115"/>
</dbReference>
<keyword evidence="7" id="KW-0325">Glycoprotein</keyword>
<feature type="transmembrane region" description="Helical" evidence="8">
    <location>
        <begin position="1371"/>
        <end position="1389"/>
    </location>
</feature>
<comment type="caution">
    <text evidence="8">Lacks conserved residue(s) required for the propagation of feature annotation.</text>
</comment>
<evidence type="ECO:0000256" key="3">
    <source>
        <dbReference type="ARBA" id="ARBA00022475"/>
    </source>
</evidence>
<accession>A0A8I6SRZ7</accession>
<comment type="subcellular location">
    <subcellularLocation>
        <location evidence="1">Cell membrane</location>
        <topology evidence="1">Multi-pass membrane protein</topology>
    </subcellularLocation>
    <subcellularLocation>
        <location evidence="8">Membrane</location>
        <topology evidence="8">Multi-pass membrane protein</topology>
    </subcellularLocation>
</comment>
<feature type="transmembrane region" description="Helical" evidence="8">
    <location>
        <begin position="1322"/>
        <end position="1351"/>
    </location>
</feature>
<dbReference type="OrthoDB" id="296386at2759"/>
<protein>
    <recommendedName>
        <fullName evidence="8">Anoctamin</fullName>
    </recommendedName>
</protein>
<evidence type="ECO:0000256" key="1">
    <source>
        <dbReference type="ARBA" id="ARBA00004651"/>
    </source>
</evidence>
<evidence type="ECO:0000256" key="5">
    <source>
        <dbReference type="ARBA" id="ARBA00022989"/>
    </source>
</evidence>
<dbReference type="PANTHER" id="PTHR12308">
    <property type="entry name" value="ANOCTAMIN"/>
    <property type="match status" value="1"/>
</dbReference>
<name>A0A8I6SRZ7_CIMLE</name>
<feature type="domain" description="Anoctamin dimerisation" evidence="10">
    <location>
        <begin position="67"/>
        <end position="302"/>
    </location>
</feature>
<feature type="transmembrane region" description="Helical" evidence="8">
    <location>
        <begin position="803"/>
        <end position="826"/>
    </location>
</feature>
<dbReference type="Pfam" id="PF04547">
    <property type="entry name" value="Anoctamin"/>
    <property type="match status" value="2"/>
</dbReference>
<feature type="transmembrane region" description="Helical" evidence="8">
    <location>
        <begin position="1574"/>
        <end position="1598"/>
    </location>
</feature>
<feature type="transmembrane region" description="Helical" evidence="8">
    <location>
        <begin position="396"/>
        <end position="414"/>
    </location>
</feature>
<dbReference type="GO" id="GO:0005254">
    <property type="term" value="F:chloride channel activity"/>
    <property type="evidence" value="ECO:0007669"/>
    <property type="project" value="TreeGrafter"/>
</dbReference>
<evidence type="ECO:0000313" key="12">
    <source>
        <dbReference type="Proteomes" id="UP000494040"/>
    </source>
</evidence>
<feature type="transmembrane region" description="Helical" evidence="8">
    <location>
        <begin position="1248"/>
        <end position="1266"/>
    </location>
</feature>
<dbReference type="InterPro" id="IPR049452">
    <property type="entry name" value="Anoctamin_TM"/>
</dbReference>
<keyword evidence="5 8" id="KW-1133">Transmembrane helix</keyword>